<dbReference type="EC" id="2.7.13.3" evidence="2"/>
<comment type="caution">
    <text evidence="9">The sequence shown here is derived from an EMBL/GenBank/DDBJ whole genome shotgun (WGS) entry which is preliminary data.</text>
</comment>
<proteinExistence type="predicted"/>
<feature type="transmembrane region" description="Helical" evidence="7">
    <location>
        <begin position="188"/>
        <end position="210"/>
    </location>
</feature>
<keyword evidence="5" id="KW-0418">Kinase</keyword>
<dbReference type="CDD" id="cd16922">
    <property type="entry name" value="HATPase_EvgS-ArcB-TorS-like"/>
    <property type="match status" value="1"/>
</dbReference>
<dbReference type="Gene3D" id="1.10.287.130">
    <property type="match status" value="1"/>
</dbReference>
<keyword evidence="10" id="KW-1185">Reference proteome</keyword>
<dbReference type="FunFam" id="3.30.565.10:FF:000010">
    <property type="entry name" value="Sensor histidine kinase RcsC"/>
    <property type="match status" value="1"/>
</dbReference>
<dbReference type="PRINTS" id="PR00344">
    <property type="entry name" value="BCTRLSENSOR"/>
</dbReference>
<dbReference type="Pfam" id="PF00512">
    <property type="entry name" value="HisKA"/>
    <property type="match status" value="1"/>
</dbReference>
<name>A0A6I4IXA1_9SPHN</name>
<dbReference type="SMART" id="SM00387">
    <property type="entry name" value="HATPase_c"/>
    <property type="match status" value="1"/>
</dbReference>
<dbReference type="InterPro" id="IPR003594">
    <property type="entry name" value="HATPase_dom"/>
</dbReference>
<evidence type="ECO:0000256" key="1">
    <source>
        <dbReference type="ARBA" id="ARBA00000085"/>
    </source>
</evidence>
<dbReference type="InterPro" id="IPR004358">
    <property type="entry name" value="Sig_transdc_His_kin-like_C"/>
</dbReference>
<dbReference type="GO" id="GO:0009927">
    <property type="term" value="F:histidine phosphotransfer kinase activity"/>
    <property type="evidence" value="ECO:0007669"/>
    <property type="project" value="TreeGrafter"/>
</dbReference>
<evidence type="ECO:0000256" key="6">
    <source>
        <dbReference type="ARBA" id="ARBA00023012"/>
    </source>
</evidence>
<sequence>MRVKRVIRGFLSIALYRWPDPQGPQMHKPIYRIIDWFIPAAMLESDSDRLMARTFVMLHLAGPLMGHSVTFFLARTAAGATWQFWVTEGMVAGFFGIPFLLRACGSMRLPAMTSVQMLVGLSLFGSFSFGGISSPLLPWFLIAMVLGFFYLSESIKLVLTGIALQLGIFIATRIFYGQFPTLLSASDLQMANTFSILAALTYMTILALFYETVMRISLSLEQETIDQRGKLELVREAMEAAELASKRKSIFLAKMSHELRTPLNAVIGYAEMLRETFQDQADASRKMQDLDRIHAAGRHLLALVNNVLDLSSIEANRLELSTEPVNVTSLVNEVIATASPLVTKRDNRMIVNMPEELGTIELDALKVRQSLLNLLSNAAKFTTKGTIMLTVLRRTSGGRDWLMLEVTDNGIGMSEEGLRRIFQDFSQAENDTVSKFGGTGLGLALTKRFCQMMAGTIDVRSERGVGTSFTIQIPIVAARSADTDITPPAEPGMAGKAA</sequence>
<comment type="catalytic activity">
    <reaction evidence="1">
        <text>ATP + protein L-histidine = ADP + protein N-phospho-L-histidine.</text>
        <dbReference type="EC" id="2.7.13.3"/>
    </reaction>
</comment>
<dbReference type="GO" id="GO:0005886">
    <property type="term" value="C:plasma membrane"/>
    <property type="evidence" value="ECO:0007669"/>
    <property type="project" value="TreeGrafter"/>
</dbReference>
<keyword evidence="3" id="KW-0597">Phosphoprotein</keyword>
<feature type="transmembrane region" description="Helical" evidence="7">
    <location>
        <begin position="157"/>
        <end position="176"/>
    </location>
</feature>
<dbReference type="AlphaFoldDB" id="A0A6I4IXA1"/>
<evidence type="ECO:0000256" key="3">
    <source>
        <dbReference type="ARBA" id="ARBA00022553"/>
    </source>
</evidence>
<dbReference type="InterPro" id="IPR003661">
    <property type="entry name" value="HisK_dim/P_dom"/>
</dbReference>
<dbReference type="PANTHER" id="PTHR43047">
    <property type="entry name" value="TWO-COMPONENT HISTIDINE PROTEIN KINASE"/>
    <property type="match status" value="1"/>
</dbReference>
<dbReference type="SUPFAM" id="SSF47384">
    <property type="entry name" value="Homodimeric domain of signal transducing histidine kinase"/>
    <property type="match status" value="1"/>
</dbReference>
<evidence type="ECO:0000259" key="8">
    <source>
        <dbReference type="PROSITE" id="PS50109"/>
    </source>
</evidence>
<keyword evidence="6" id="KW-0902">Two-component regulatory system</keyword>
<evidence type="ECO:0000313" key="10">
    <source>
        <dbReference type="Proteomes" id="UP000441389"/>
    </source>
</evidence>
<feature type="transmembrane region" description="Helical" evidence="7">
    <location>
        <begin position="80"/>
        <end position="101"/>
    </location>
</feature>
<keyword evidence="7" id="KW-0812">Transmembrane</keyword>
<keyword evidence="7" id="KW-0472">Membrane</keyword>
<dbReference type="EMBL" id="WQMS01000001">
    <property type="protein sequence ID" value="MVO76715.1"/>
    <property type="molecule type" value="Genomic_DNA"/>
</dbReference>
<dbReference type="Gene3D" id="3.30.565.10">
    <property type="entry name" value="Histidine kinase-like ATPase, C-terminal domain"/>
    <property type="match status" value="1"/>
</dbReference>
<dbReference type="InterPro" id="IPR005467">
    <property type="entry name" value="His_kinase_dom"/>
</dbReference>
<evidence type="ECO:0000256" key="2">
    <source>
        <dbReference type="ARBA" id="ARBA00012438"/>
    </source>
</evidence>
<dbReference type="CDD" id="cd00082">
    <property type="entry name" value="HisKA"/>
    <property type="match status" value="1"/>
</dbReference>
<evidence type="ECO:0000256" key="4">
    <source>
        <dbReference type="ARBA" id="ARBA00022679"/>
    </source>
</evidence>
<dbReference type="PROSITE" id="PS50109">
    <property type="entry name" value="HIS_KIN"/>
    <property type="match status" value="1"/>
</dbReference>
<evidence type="ECO:0000313" key="9">
    <source>
        <dbReference type="EMBL" id="MVO76715.1"/>
    </source>
</evidence>
<keyword evidence="7" id="KW-1133">Transmembrane helix</keyword>
<gene>
    <name evidence="9" type="ORF">GON01_02005</name>
</gene>
<dbReference type="Pfam" id="PF02518">
    <property type="entry name" value="HATPase_c"/>
    <property type="match status" value="1"/>
</dbReference>
<protein>
    <recommendedName>
        <fullName evidence="2">histidine kinase</fullName>
        <ecNumber evidence="2">2.7.13.3</ecNumber>
    </recommendedName>
</protein>
<feature type="domain" description="Histidine kinase" evidence="8">
    <location>
        <begin position="254"/>
        <end position="477"/>
    </location>
</feature>
<feature type="transmembrane region" description="Helical" evidence="7">
    <location>
        <begin position="113"/>
        <end position="130"/>
    </location>
</feature>
<dbReference type="InterPro" id="IPR036890">
    <property type="entry name" value="HATPase_C_sf"/>
</dbReference>
<accession>A0A6I4IXA1</accession>
<evidence type="ECO:0000256" key="5">
    <source>
        <dbReference type="ARBA" id="ARBA00022777"/>
    </source>
</evidence>
<dbReference type="Proteomes" id="UP000441389">
    <property type="component" value="Unassembled WGS sequence"/>
</dbReference>
<dbReference type="PANTHER" id="PTHR43047:SF63">
    <property type="entry name" value="HISTIDINE KINASE"/>
    <property type="match status" value="1"/>
</dbReference>
<dbReference type="InterPro" id="IPR036097">
    <property type="entry name" value="HisK_dim/P_sf"/>
</dbReference>
<dbReference type="SMART" id="SM00388">
    <property type="entry name" value="HisKA"/>
    <property type="match status" value="1"/>
</dbReference>
<dbReference type="GO" id="GO:0000155">
    <property type="term" value="F:phosphorelay sensor kinase activity"/>
    <property type="evidence" value="ECO:0007669"/>
    <property type="project" value="InterPro"/>
</dbReference>
<feature type="transmembrane region" description="Helical" evidence="7">
    <location>
        <begin position="55"/>
        <end position="74"/>
    </location>
</feature>
<keyword evidence="4" id="KW-0808">Transferase</keyword>
<evidence type="ECO:0000256" key="7">
    <source>
        <dbReference type="SAM" id="Phobius"/>
    </source>
</evidence>
<organism evidence="9 10">
    <name type="scientific">Sphingomonas horti</name>
    <dbReference type="NCBI Taxonomy" id="2682842"/>
    <lineage>
        <taxon>Bacteria</taxon>
        <taxon>Pseudomonadati</taxon>
        <taxon>Pseudomonadota</taxon>
        <taxon>Alphaproteobacteria</taxon>
        <taxon>Sphingomonadales</taxon>
        <taxon>Sphingomonadaceae</taxon>
        <taxon>Sphingomonas</taxon>
    </lineage>
</organism>
<dbReference type="SUPFAM" id="SSF55874">
    <property type="entry name" value="ATPase domain of HSP90 chaperone/DNA topoisomerase II/histidine kinase"/>
    <property type="match status" value="1"/>
</dbReference>
<reference evidence="9 10" key="1">
    <citation type="submission" date="2019-12" db="EMBL/GenBank/DDBJ databases">
        <authorList>
            <person name="Huq M.A."/>
        </authorList>
    </citation>
    <scope>NUCLEOTIDE SEQUENCE [LARGE SCALE GENOMIC DNA]</scope>
    <source>
        <strain evidence="9 10">MAH-20</strain>
    </source>
</reference>